<reference evidence="2 3" key="1">
    <citation type="submission" date="2016-08" db="EMBL/GenBank/DDBJ databases">
        <title>Complete genome sequence of Fictibacillus arsenicus G25-54, a strain with toxicity to nematodes and a potential arsenic-resistance activity.</title>
        <authorList>
            <person name="Zheng Z."/>
        </authorList>
    </citation>
    <scope>NUCLEOTIDE SEQUENCE [LARGE SCALE GENOMIC DNA]</scope>
    <source>
        <strain evidence="2 3">G25-54</strain>
    </source>
</reference>
<sequence>MLLENYVMKYHFYVMKPVFYVICCDIYVIELFFYVIVTLELEIVFLGGITFSWLKIRLQRAFL</sequence>
<dbReference type="STRING" id="255247.ABE41_004480"/>
<protein>
    <submittedName>
        <fullName evidence="2">Uncharacterized protein</fullName>
    </submittedName>
</protein>
<keyword evidence="3" id="KW-1185">Reference proteome</keyword>
<dbReference type="AlphaFoldDB" id="A0A1B1Z1C0"/>
<keyword evidence="1" id="KW-1133">Transmembrane helix</keyword>
<evidence type="ECO:0000313" key="3">
    <source>
        <dbReference type="Proteomes" id="UP000077412"/>
    </source>
</evidence>
<keyword evidence="1" id="KW-0472">Membrane</keyword>
<evidence type="ECO:0000313" key="2">
    <source>
        <dbReference type="EMBL" id="ANX11251.1"/>
    </source>
</evidence>
<accession>A0A1B1Z1C0</accession>
<gene>
    <name evidence="2" type="ORF">ABE41_004480</name>
</gene>
<dbReference type="KEGG" id="far:ABE41_004480"/>
<dbReference type="Proteomes" id="UP000077412">
    <property type="component" value="Chromosome"/>
</dbReference>
<dbReference type="EMBL" id="CP016761">
    <property type="protein sequence ID" value="ANX11251.1"/>
    <property type="molecule type" value="Genomic_DNA"/>
</dbReference>
<evidence type="ECO:0000256" key="1">
    <source>
        <dbReference type="SAM" id="Phobius"/>
    </source>
</evidence>
<feature type="transmembrane region" description="Helical" evidence="1">
    <location>
        <begin position="35"/>
        <end position="54"/>
    </location>
</feature>
<proteinExistence type="predicted"/>
<keyword evidence="1" id="KW-0812">Transmembrane</keyword>
<organism evidence="2 3">
    <name type="scientific">Fictibacillus arsenicus</name>
    <dbReference type="NCBI Taxonomy" id="255247"/>
    <lineage>
        <taxon>Bacteria</taxon>
        <taxon>Bacillati</taxon>
        <taxon>Bacillota</taxon>
        <taxon>Bacilli</taxon>
        <taxon>Bacillales</taxon>
        <taxon>Fictibacillaceae</taxon>
        <taxon>Fictibacillus</taxon>
    </lineage>
</organism>
<name>A0A1B1Z1C0_9BACL</name>
<feature type="transmembrane region" description="Helical" evidence="1">
    <location>
        <begin position="12"/>
        <end position="29"/>
    </location>
</feature>